<protein>
    <recommendedName>
        <fullName evidence="1">HTH cro/C1-type domain-containing protein</fullName>
    </recommendedName>
</protein>
<dbReference type="SUPFAM" id="SSF47413">
    <property type="entry name" value="lambda repressor-like DNA-binding domains"/>
    <property type="match status" value="1"/>
</dbReference>
<evidence type="ECO:0000313" key="2">
    <source>
        <dbReference type="EMBL" id="PZG30384.1"/>
    </source>
</evidence>
<comment type="caution">
    <text evidence="2">The sequence shown here is derived from an EMBL/GenBank/DDBJ whole genome shotgun (WGS) entry which is preliminary data.</text>
</comment>
<dbReference type="InterPro" id="IPR010982">
    <property type="entry name" value="Lambda_DNA-bd_dom_sf"/>
</dbReference>
<dbReference type="EMBL" id="POUA01000352">
    <property type="protein sequence ID" value="PZG30384.1"/>
    <property type="molecule type" value="Genomic_DNA"/>
</dbReference>
<dbReference type="GO" id="GO:0003677">
    <property type="term" value="F:DNA binding"/>
    <property type="evidence" value="ECO:0007669"/>
    <property type="project" value="InterPro"/>
</dbReference>
<gene>
    <name evidence="2" type="ORF">C1I98_31175</name>
</gene>
<dbReference type="Proteomes" id="UP000248544">
    <property type="component" value="Unassembled WGS sequence"/>
</dbReference>
<dbReference type="InterPro" id="IPR001387">
    <property type="entry name" value="Cro/C1-type_HTH"/>
</dbReference>
<feature type="domain" description="HTH cro/C1-type" evidence="1">
    <location>
        <begin position="126"/>
        <end position="179"/>
    </location>
</feature>
<evidence type="ECO:0000259" key="1">
    <source>
        <dbReference type="PROSITE" id="PS50943"/>
    </source>
</evidence>
<accession>A0A2W2GU10</accession>
<dbReference type="AlphaFoldDB" id="A0A2W2GU10"/>
<name>A0A2W2GU10_9ACTN</name>
<evidence type="ECO:0000313" key="3">
    <source>
        <dbReference type="Proteomes" id="UP000248544"/>
    </source>
</evidence>
<keyword evidence="3" id="KW-1185">Reference proteome</keyword>
<dbReference type="SMART" id="SM00530">
    <property type="entry name" value="HTH_XRE"/>
    <property type="match status" value="1"/>
</dbReference>
<dbReference type="Gene3D" id="1.10.260.40">
    <property type="entry name" value="lambda repressor-like DNA-binding domains"/>
    <property type="match status" value="1"/>
</dbReference>
<organism evidence="2 3">
    <name type="scientific">Spongiactinospora gelatinilytica</name>
    <dbReference type="NCBI Taxonomy" id="2666298"/>
    <lineage>
        <taxon>Bacteria</taxon>
        <taxon>Bacillati</taxon>
        <taxon>Actinomycetota</taxon>
        <taxon>Actinomycetes</taxon>
        <taxon>Streptosporangiales</taxon>
        <taxon>Streptosporangiaceae</taxon>
        <taxon>Spongiactinospora</taxon>
    </lineage>
</organism>
<proteinExistence type="predicted"/>
<sequence length="540" mass="58542">MNGSIRHAPSAVDVQVRDAAHYQVLSRRIRRIRSRSSPAPYSYALSRTSFAARGPPSYCPAARRVPAFHGPIGSDSAILAVAMDANQPFLVESWSLHNSTGSPGHEQGTTMTKAPGPEWEHFGATLRAYRDAAKLTLREAAQGVTEFSGLGKWERGVHIPPLESVAALDRKFGADGQLVELYATIAEGDRLRSLGRYPLSEEEEMERRRLLLLAATGLGLAAAPGGRAEATRELLDMTLQPPRALEDWHIACADHLHAVSTRPAAQVHDDLLTDLVALQQQMTTAPAARVMELQRVTATLSAYHASVLTRLGEVGPALRWYRTARGAAEASGDMALWLRIVGHEAGHSLYGLRDLATNLRVIGNALKRVGDDAAPSAGLALLVGAQAKTFALLGQRERALAAAQRLQDIADSNFAPVQGFWEPSLDYRLPFTLSQVYAGIGDRDNAVAMQNHVLSGNPRGYHVRVNARLHSALCTVVNGGVDEGVREASEAFASLPPSYRNVMVTETGRRVLRAVPIDRKDQGAVREFRALLPLDHQPIV</sequence>
<reference evidence="2 3" key="1">
    <citation type="submission" date="2018-01" db="EMBL/GenBank/DDBJ databases">
        <title>Draft genome sequence of Sphaerisporangium sp. 7K107.</title>
        <authorList>
            <person name="Sahin N."/>
            <person name="Saygin H."/>
            <person name="Ay H."/>
        </authorList>
    </citation>
    <scope>NUCLEOTIDE SEQUENCE [LARGE SCALE GENOMIC DNA]</scope>
    <source>
        <strain evidence="2 3">7K107</strain>
    </source>
</reference>
<dbReference type="PROSITE" id="PS50943">
    <property type="entry name" value="HTH_CROC1"/>
    <property type="match status" value="1"/>
</dbReference>
<dbReference type="Pfam" id="PF13560">
    <property type="entry name" value="HTH_31"/>
    <property type="match status" value="1"/>
</dbReference>